<dbReference type="CDD" id="cd17039">
    <property type="entry name" value="Ubl_ubiquitin_like"/>
    <property type="match status" value="2"/>
</dbReference>
<dbReference type="Gene3D" id="3.10.20.90">
    <property type="entry name" value="Phosphatidylinositol 3-kinase Catalytic Subunit, Chain A, domain 1"/>
    <property type="match status" value="1"/>
</dbReference>
<reference evidence="3 4" key="1">
    <citation type="submission" date="2020-06" db="EMBL/GenBank/DDBJ databases">
        <title>Transcriptomic and genomic resources for Thalictrum thalictroides and T. hernandezii: Facilitating candidate gene discovery in an emerging model plant lineage.</title>
        <authorList>
            <person name="Arias T."/>
            <person name="Riano-Pachon D.M."/>
            <person name="Di Stilio V.S."/>
        </authorList>
    </citation>
    <scope>NUCLEOTIDE SEQUENCE [LARGE SCALE GENOMIC DNA]</scope>
    <source>
        <strain evidence="4">cv. WT478/WT964</strain>
        <tissue evidence="3">Leaves</tissue>
    </source>
</reference>
<keyword evidence="4" id="KW-1185">Reference proteome</keyword>
<dbReference type="EMBL" id="JABWDY010042344">
    <property type="protein sequence ID" value="KAF5176713.1"/>
    <property type="molecule type" value="Genomic_DNA"/>
</dbReference>
<accession>A0A7J6UVS0</accession>
<dbReference type="PROSITE" id="PS50053">
    <property type="entry name" value="UBIQUITIN_2"/>
    <property type="match status" value="1"/>
</dbReference>
<organism evidence="3 4">
    <name type="scientific">Thalictrum thalictroides</name>
    <name type="common">Rue-anemone</name>
    <name type="synonym">Anemone thalictroides</name>
    <dbReference type="NCBI Taxonomy" id="46969"/>
    <lineage>
        <taxon>Eukaryota</taxon>
        <taxon>Viridiplantae</taxon>
        <taxon>Streptophyta</taxon>
        <taxon>Embryophyta</taxon>
        <taxon>Tracheophyta</taxon>
        <taxon>Spermatophyta</taxon>
        <taxon>Magnoliopsida</taxon>
        <taxon>Ranunculales</taxon>
        <taxon>Ranunculaceae</taxon>
        <taxon>Thalictroideae</taxon>
        <taxon>Thalictrum</taxon>
    </lineage>
</organism>
<gene>
    <name evidence="3" type="ORF">FRX31_033703</name>
</gene>
<feature type="domain" description="Ubiquitin-like" evidence="2">
    <location>
        <begin position="2"/>
        <end position="66"/>
    </location>
</feature>
<sequence>MATLNVRFIADDKVRVIDTTEIKTVMDLKSHIEKQHGIPSDDQIFVRQNEILYDVILLEFLGLLPGELQLYKKISPGKSIAVEVSPELVEGKRLPDLVLGITSDMSVSDLKLMIVKELGVRPHCQNLMCMGVKMKNSLLLREYIVEKPPKFFLKVAKEDLNDYEDDDEDDSHSTSTNNGWFVD</sequence>
<evidence type="ECO:0000313" key="3">
    <source>
        <dbReference type="EMBL" id="KAF5176713.1"/>
    </source>
</evidence>
<dbReference type="InterPro" id="IPR029071">
    <property type="entry name" value="Ubiquitin-like_domsf"/>
</dbReference>
<comment type="caution">
    <text evidence="3">The sequence shown here is derived from an EMBL/GenBank/DDBJ whole genome shotgun (WGS) entry which is preliminary data.</text>
</comment>
<feature type="region of interest" description="Disordered" evidence="1">
    <location>
        <begin position="163"/>
        <end position="183"/>
    </location>
</feature>
<feature type="compositionally biased region" description="Polar residues" evidence="1">
    <location>
        <begin position="173"/>
        <end position="183"/>
    </location>
</feature>
<evidence type="ECO:0000256" key="1">
    <source>
        <dbReference type="SAM" id="MobiDB-lite"/>
    </source>
</evidence>
<dbReference type="Proteomes" id="UP000554482">
    <property type="component" value="Unassembled WGS sequence"/>
</dbReference>
<dbReference type="AlphaFoldDB" id="A0A7J6UVS0"/>
<evidence type="ECO:0000259" key="2">
    <source>
        <dbReference type="PROSITE" id="PS50053"/>
    </source>
</evidence>
<protein>
    <recommendedName>
        <fullName evidence="2">Ubiquitin-like domain-containing protein</fullName>
    </recommendedName>
</protein>
<dbReference type="SUPFAM" id="SSF54236">
    <property type="entry name" value="Ubiquitin-like"/>
    <property type="match status" value="2"/>
</dbReference>
<evidence type="ECO:0000313" key="4">
    <source>
        <dbReference type="Proteomes" id="UP000554482"/>
    </source>
</evidence>
<dbReference type="InterPro" id="IPR000626">
    <property type="entry name" value="Ubiquitin-like_dom"/>
</dbReference>
<proteinExistence type="predicted"/>
<name>A0A7J6UVS0_THATH</name>